<comment type="cofactor">
    <cofactor evidence="2">
        <name>Mg(2+)</name>
        <dbReference type="ChEBI" id="CHEBI:18420"/>
    </cofactor>
</comment>
<evidence type="ECO:0000313" key="10">
    <source>
        <dbReference type="EMBL" id="GAG40882.1"/>
    </source>
</evidence>
<comment type="caution">
    <text evidence="10">The sequence shown here is derived from an EMBL/GenBank/DDBJ whole genome shotgun (WGS) entry which is preliminary data.</text>
</comment>
<evidence type="ECO:0000256" key="1">
    <source>
        <dbReference type="ARBA" id="ARBA00000012"/>
    </source>
</evidence>
<dbReference type="InterPro" id="IPR000489">
    <property type="entry name" value="Pterin-binding_dom"/>
</dbReference>
<dbReference type="PANTHER" id="PTHR20941">
    <property type="entry name" value="FOLATE SYNTHESIS PROTEINS"/>
    <property type="match status" value="1"/>
</dbReference>
<dbReference type="EC" id="2.5.1.15" evidence="4"/>
<dbReference type="Gene3D" id="3.20.20.20">
    <property type="entry name" value="Dihydropteroate synthase-like"/>
    <property type="match status" value="1"/>
</dbReference>
<dbReference type="Pfam" id="PF00809">
    <property type="entry name" value="Pterin_bind"/>
    <property type="match status" value="1"/>
</dbReference>
<dbReference type="GO" id="GO:0046656">
    <property type="term" value="P:folic acid biosynthetic process"/>
    <property type="evidence" value="ECO:0007669"/>
    <property type="project" value="UniProtKB-KW"/>
</dbReference>
<evidence type="ECO:0000256" key="6">
    <source>
        <dbReference type="ARBA" id="ARBA00022723"/>
    </source>
</evidence>
<dbReference type="GO" id="GO:0004156">
    <property type="term" value="F:dihydropteroate synthase activity"/>
    <property type="evidence" value="ECO:0007669"/>
    <property type="project" value="UniProtKB-EC"/>
</dbReference>
<comment type="pathway">
    <text evidence="3">Cofactor biosynthesis; tetrahydrofolate biosynthesis; 7,8-dihydrofolate from 2-amino-4-hydroxy-6-hydroxymethyl-7,8-dihydropteridine diphosphate and 4-aminobenzoate: step 1/2.</text>
</comment>
<dbReference type="EMBL" id="BARS01043601">
    <property type="protein sequence ID" value="GAG40882.1"/>
    <property type="molecule type" value="Genomic_DNA"/>
</dbReference>
<organism evidence="10">
    <name type="scientific">marine sediment metagenome</name>
    <dbReference type="NCBI Taxonomy" id="412755"/>
    <lineage>
        <taxon>unclassified sequences</taxon>
        <taxon>metagenomes</taxon>
        <taxon>ecological metagenomes</taxon>
    </lineage>
</organism>
<dbReference type="PROSITE" id="PS50972">
    <property type="entry name" value="PTERIN_BINDING"/>
    <property type="match status" value="1"/>
</dbReference>
<accession>X0Y0I2</accession>
<dbReference type="InterPro" id="IPR006390">
    <property type="entry name" value="DHP_synth_dom"/>
</dbReference>
<evidence type="ECO:0000256" key="3">
    <source>
        <dbReference type="ARBA" id="ARBA00004763"/>
    </source>
</evidence>
<dbReference type="GO" id="GO:0046872">
    <property type="term" value="F:metal ion binding"/>
    <property type="evidence" value="ECO:0007669"/>
    <property type="project" value="UniProtKB-KW"/>
</dbReference>
<protein>
    <recommendedName>
        <fullName evidence="4">dihydropteroate synthase</fullName>
        <ecNumber evidence="4">2.5.1.15</ecNumber>
    </recommendedName>
</protein>
<dbReference type="PROSITE" id="PS00793">
    <property type="entry name" value="DHPS_2"/>
    <property type="match status" value="1"/>
</dbReference>
<keyword evidence="6" id="KW-0479">Metal-binding</keyword>
<dbReference type="InterPro" id="IPR045031">
    <property type="entry name" value="DHP_synth-like"/>
</dbReference>
<keyword evidence="8" id="KW-0289">Folate biosynthesis</keyword>
<name>X0Y0I2_9ZZZZ</name>
<evidence type="ECO:0000256" key="5">
    <source>
        <dbReference type="ARBA" id="ARBA00022679"/>
    </source>
</evidence>
<comment type="catalytic activity">
    <reaction evidence="1">
        <text>(7,8-dihydropterin-6-yl)methyl diphosphate + 4-aminobenzoate = 7,8-dihydropteroate + diphosphate</text>
        <dbReference type="Rhea" id="RHEA:19949"/>
        <dbReference type="ChEBI" id="CHEBI:17836"/>
        <dbReference type="ChEBI" id="CHEBI:17839"/>
        <dbReference type="ChEBI" id="CHEBI:33019"/>
        <dbReference type="ChEBI" id="CHEBI:72950"/>
        <dbReference type="EC" id="2.5.1.15"/>
    </reaction>
</comment>
<dbReference type="NCBIfam" id="TIGR01496">
    <property type="entry name" value="DHPS"/>
    <property type="match status" value="1"/>
</dbReference>
<proteinExistence type="predicted"/>
<evidence type="ECO:0000256" key="2">
    <source>
        <dbReference type="ARBA" id="ARBA00001946"/>
    </source>
</evidence>
<keyword evidence="5" id="KW-0808">Transferase</keyword>
<evidence type="ECO:0000256" key="4">
    <source>
        <dbReference type="ARBA" id="ARBA00012458"/>
    </source>
</evidence>
<dbReference type="InterPro" id="IPR011005">
    <property type="entry name" value="Dihydropteroate_synth-like_sf"/>
</dbReference>
<evidence type="ECO:0000259" key="9">
    <source>
        <dbReference type="PROSITE" id="PS50972"/>
    </source>
</evidence>
<dbReference type="PANTHER" id="PTHR20941:SF1">
    <property type="entry name" value="FOLIC ACID SYNTHESIS PROTEIN FOL1"/>
    <property type="match status" value="1"/>
</dbReference>
<feature type="non-terminal residue" evidence="10">
    <location>
        <position position="134"/>
    </location>
</feature>
<feature type="domain" description="Pterin-binding" evidence="9">
    <location>
        <begin position="1"/>
        <end position="134"/>
    </location>
</feature>
<dbReference type="AlphaFoldDB" id="X0Y0I2"/>
<sequence length="134" mass="14487">MGILNCTPDSFYSESRMRARGDALATAREMVEDGADILDIGGESTRPASDPVAPGEELERVIPVIEGIRQRSDIPISIDTRKAPVAERALDAGADIINDVSALRDDADMPALAAERRCPVVIMHMRGTPKTMQK</sequence>
<dbReference type="GO" id="GO:0046654">
    <property type="term" value="P:tetrahydrofolate biosynthetic process"/>
    <property type="evidence" value="ECO:0007669"/>
    <property type="project" value="TreeGrafter"/>
</dbReference>
<keyword evidence="7" id="KW-0460">Magnesium</keyword>
<reference evidence="10" key="1">
    <citation type="journal article" date="2014" name="Front. Microbiol.">
        <title>High frequency of phylogenetically diverse reductive dehalogenase-homologous genes in deep subseafloor sedimentary metagenomes.</title>
        <authorList>
            <person name="Kawai M."/>
            <person name="Futagami T."/>
            <person name="Toyoda A."/>
            <person name="Takaki Y."/>
            <person name="Nishi S."/>
            <person name="Hori S."/>
            <person name="Arai W."/>
            <person name="Tsubouchi T."/>
            <person name="Morono Y."/>
            <person name="Uchiyama I."/>
            <person name="Ito T."/>
            <person name="Fujiyama A."/>
            <person name="Inagaki F."/>
            <person name="Takami H."/>
        </authorList>
    </citation>
    <scope>NUCLEOTIDE SEQUENCE</scope>
    <source>
        <strain evidence="10">Expedition CK06-06</strain>
    </source>
</reference>
<evidence type="ECO:0000256" key="7">
    <source>
        <dbReference type="ARBA" id="ARBA00022842"/>
    </source>
</evidence>
<gene>
    <name evidence="10" type="ORF">S01H1_65983</name>
</gene>
<evidence type="ECO:0000256" key="8">
    <source>
        <dbReference type="ARBA" id="ARBA00022909"/>
    </source>
</evidence>
<dbReference type="SUPFAM" id="SSF51717">
    <property type="entry name" value="Dihydropteroate synthetase-like"/>
    <property type="match status" value="1"/>
</dbReference>